<reference evidence="3 4" key="2">
    <citation type="submission" date="2019-03" db="EMBL/GenBank/DDBJ databases">
        <title>Draft Genome Sequences of Six Type Strains of the Genus Massilia.</title>
        <authorList>
            <person name="Miess H."/>
            <person name="Frediansyhah A."/>
            <person name="Gross H."/>
        </authorList>
    </citation>
    <scope>NUCLEOTIDE SEQUENCE [LARGE SCALE GENOMIC DNA]</scope>
    <source>
        <strain evidence="3 4">DSM 17505</strain>
    </source>
</reference>
<sequence length="329" mass="34869">MRLLVSFVAAALAACAVHAAPAVVVGPYKHLTQHRPGDGNVITVAPTGKPEAFVTAAGRPATLTWAFANGECGEETWDGRAGQAVADANVQAFVRAGIGYIVSTGGQGGVFTCATDAGMEKFVARYESPKLIGFDFDIEEHQTDAQIRALADRIVVAQRKRPKLRFSFTVATHAASDGSRTSLNPTAQRVLAAVRAAGVKDYVLNLMTMDYGAASTKVCVLRGERCDMGASALQAARNTHEKYGVPYHQIAVTPMIGVNDVIENVFTVDDAGTVARGVRELGLAGLHYWSLDRDVPCARPVTGADAQCSTMPGVPAGAYWRAFDGAMRR</sequence>
<keyword evidence="2" id="KW-0378">Hydrolase</keyword>
<evidence type="ECO:0000256" key="1">
    <source>
        <dbReference type="SAM" id="SignalP"/>
    </source>
</evidence>
<keyword evidence="1" id="KW-0732">Signal</keyword>
<evidence type="ECO:0000313" key="4">
    <source>
        <dbReference type="Proteomes" id="UP000294359"/>
    </source>
</evidence>
<reference evidence="2" key="3">
    <citation type="submission" date="2022-12" db="EMBL/GenBank/DDBJ databases">
        <authorList>
            <person name="Sun Q."/>
            <person name="Kim S."/>
        </authorList>
    </citation>
    <scope>NUCLEOTIDE SEQUENCE</scope>
    <source>
        <strain evidence="2">KCTC 12344</strain>
    </source>
</reference>
<accession>A0A4V1AUC2</accession>
<dbReference type="AlphaFoldDB" id="A0A4V1AUC2"/>
<dbReference type="PROSITE" id="PS51257">
    <property type="entry name" value="PROKAR_LIPOPROTEIN"/>
    <property type="match status" value="1"/>
</dbReference>
<dbReference type="SUPFAM" id="SSF51445">
    <property type="entry name" value="(Trans)glycosidases"/>
    <property type="match status" value="1"/>
</dbReference>
<feature type="signal peptide" evidence="1">
    <location>
        <begin position="1"/>
        <end position="19"/>
    </location>
</feature>
<dbReference type="GO" id="GO:0016787">
    <property type="term" value="F:hydrolase activity"/>
    <property type="evidence" value="ECO:0007669"/>
    <property type="project" value="UniProtKB-KW"/>
</dbReference>
<dbReference type="RefSeq" id="WP_134387357.1">
    <property type="nucleotide sequence ID" value="NZ_BMWW01000002.1"/>
</dbReference>
<dbReference type="EMBL" id="CP038026">
    <property type="protein sequence ID" value="QBQ38658.1"/>
    <property type="molecule type" value="Genomic_DNA"/>
</dbReference>
<dbReference type="InterPro" id="IPR052750">
    <property type="entry name" value="GH18_Chitinase"/>
</dbReference>
<gene>
    <name evidence="3" type="ORF">E1742_22655</name>
    <name evidence="2" type="ORF">GCM10007388_16330</name>
</gene>
<feature type="chain" id="PRO_5044609897" evidence="1">
    <location>
        <begin position="20"/>
        <end position="329"/>
    </location>
</feature>
<dbReference type="Proteomes" id="UP000619512">
    <property type="component" value="Unassembled WGS sequence"/>
</dbReference>
<name>A0A4V1AUC2_9BURK</name>
<evidence type="ECO:0000313" key="3">
    <source>
        <dbReference type="EMBL" id="QBQ38658.1"/>
    </source>
</evidence>
<dbReference type="Gene3D" id="3.20.20.80">
    <property type="entry name" value="Glycosidases"/>
    <property type="match status" value="1"/>
</dbReference>
<proteinExistence type="predicted"/>
<dbReference type="EMBL" id="BMWW01000002">
    <property type="protein sequence ID" value="GGY84004.1"/>
    <property type="molecule type" value="Genomic_DNA"/>
</dbReference>
<dbReference type="InterPro" id="IPR017853">
    <property type="entry name" value="GH"/>
</dbReference>
<dbReference type="Proteomes" id="UP000294359">
    <property type="component" value="Chromosome"/>
</dbReference>
<protein>
    <submittedName>
        <fullName evidence="2 3">Hydrolase</fullName>
    </submittedName>
</protein>
<evidence type="ECO:0000313" key="2">
    <source>
        <dbReference type="EMBL" id="GGY84004.1"/>
    </source>
</evidence>
<dbReference type="PANTHER" id="PTHR42976">
    <property type="entry name" value="BIFUNCTIONAL CHITINASE/LYSOZYME-RELATED"/>
    <property type="match status" value="1"/>
</dbReference>
<dbReference type="PANTHER" id="PTHR42976:SF1">
    <property type="entry name" value="GH18 DOMAIN-CONTAINING PROTEIN-RELATED"/>
    <property type="match status" value="1"/>
</dbReference>
<keyword evidence="4" id="KW-1185">Reference proteome</keyword>
<dbReference type="OrthoDB" id="6018988at2"/>
<organism evidence="2 5">
    <name type="scientific">Pseudoduganella plicata</name>
    <dbReference type="NCBI Taxonomy" id="321984"/>
    <lineage>
        <taxon>Bacteria</taxon>
        <taxon>Pseudomonadati</taxon>
        <taxon>Pseudomonadota</taxon>
        <taxon>Betaproteobacteria</taxon>
        <taxon>Burkholderiales</taxon>
        <taxon>Oxalobacteraceae</taxon>
        <taxon>Telluria group</taxon>
        <taxon>Pseudoduganella</taxon>
    </lineage>
</organism>
<evidence type="ECO:0000313" key="5">
    <source>
        <dbReference type="Proteomes" id="UP000619512"/>
    </source>
</evidence>
<reference evidence="2" key="1">
    <citation type="journal article" date="2014" name="Int. J. Syst. Evol. Microbiol.">
        <title>Complete genome sequence of Corynebacterium casei LMG S-19264T (=DSM 44701T), isolated from a smear-ripened cheese.</title>
        <authorList>
            <consortium name="US DOE Joint Genome Institute (JGI-PGF)"/>
            <person name="Walter F."/>
            <person name="Albersmeier A."/>
            <person name="Kalinowski J."/>
            <person name="Ruckert C."/>
        </authorList>
    </citation>
    <scope>NUCLEOTIDE SEQUENCE</scope>
    <source>
        <strain evidence="2">KCTC 12344</strain>
    </source>
</reference>